<dbReference type="InterPro" id="IPR050913">
    <property type="entry name" value="AP2/ERF_ERF"/>
</dbReference>
<evidence type="ECO:0000256" key="1">
    <source>
        <dbReference type="ARBA" id="ARBA00004123"/>
    </source>
</evidence>
<dbReference type="GO" id="GO:0003700">
    <property type="term" value="F:DNA-binding transcription factor activity"/>
    <property type="evidence" value="ECO:0007669"/>
    <property type="project" value="InterPro"/>
</dbReference>
<keyword evidence="3" id="KW-0238">DNA-binding</keyword>
<dbReference type="PROSITE" id="PS51032">
    <property type="entry name" value="AP2_ERF"/>
    <property type="match status" value="1"/>
</dbReference>
<dbReference type="eggNOG" id="ENOG502QW4B">
    <property type="taxonomic scope" value="Eukaryota"/>
</dbReference>
<sequence>MVMMRSARKSWSRGQQRYVGVRQRPSGRWVAEIKDSVQKVRLWLGTFDTAEEAARAYDDAARALRGVNARTNFQLPPNSHNHHHHPPPPETLEPFSFEQLSNSSSSAPSNTTTDGLLGALKAKLLYHDSNTNTCISHAPSNTNTCISHAPSNTNTCISHAPSNTNTCISHAPSNTNTCISHAPSNTNTCINHAPSNTAPQLLNNFRTPGTTSAGGKAQPSSSVPDQDHHHHHHQLPWPTNNHEIIHVEAEGDIVHEVHNNVCAFPSDHTSHYYSSCGNISNVLNTNIMDHGNNIVNIYGEPNNISNIIGGVCYSSESDQHDQFEASDDHNIMMNGTFFGAASNDCNNNNITTAAASSSWDPALFHYLSSILG</sequence>
<dbReference type="EMBL" id="KE346162">
    <property type="protein sequence ID" value="EXC28320.1"/>
    <property type="molecule type" value="Genomic_DNA"/>
</dbReference>
<evidence type="ECO:0000256" key="3">
    <source>
        <dbReference type="ARBA" id="ARBA00023125"/>
    </source>
</evidence>
<dbReference type="PANTHER" id="PTHR31194">
    <property type="entry name" value="SHN SHINE , DNA BINDING / TRANSCRIPTION FACTOR"/>
    <property type="match status" value="1"/>
</dbReference>
<feature type="domain" description="AP2/ERF" evidence="8">
    <location>
        <begin position="17"/>
        <end position="74"/>
    </location>
</feature>
<evidence type="ECO:0000256" key="6">
    <source>
        <dbReference type="ARBA" id="ARBA00024343"/>
    </source>
</evidence>
<evidence type="ECO:0000256" key="4">
    <source>
        <dbReference type="ARBA" id="ARBA00023163"/>
    </source>
</evidence>
<feature type="compositionally biased region" description="Low complexity" evidence="7">
    <location>
        <begin position="101"/>
        <end position="113"/>
    </location>
</feature>
<gene>
    <name evidence="9" type="ORF">L484_011824</name>
</gene>
<reference evidence="10" key="1">
    <citation type="submission" date="2013-01" db="EMBL/GenBank/DDBJ databases">
        <title>Draft Genome Sequence of a Mulberry Tree, Morus notabilis C.K. Schneid.</title>
        <authorList>
            <person name="He N."/>
            <person name="Zhao S."/>
        </authorList>
    </citation>
    <scope>NUCLEOTIDE SEQUENCE</scope>
</reference>
<keyword evidence="4" id="KW-0804">Transcription</keyword>
<feature type="region of interest" description="Disordered" evidence="7">
    <location>
        <begin position="71"/>
        <end position="113"/>
    </location>
</feature>
<feature type="region of interest" description="Disordered" evidence="7">
    <location>
        <begin position="200"/>
        <end position="238"/>
    </location>
</feature>
<keyword evidence="10" id="KW-1185">Reference proteome</keyword>
<dbReference type="FunFam" id="3.30.730.10:FF:000005">
    <property type="entry name" value="ethylene-responsive transcription factor RAP2-11"/>
    <property type="match status" value="1"/>
</dbReference>
<evidence type="ECO:0000256" key="5">
    <source>
        <dbReference type="ARBA" id="ARBA00023242"/>
    </source>
</evidence>
<proteinExistence type="inferred from homology"/>
<evidence type="ECO:0000256" key="7">
    <source>
        <dbReference type="SAM" id="MobiDB-lite"/>
    </source>
</evidence>
<dbReference type="CDD" id="cd00018">
    <property type="entry name" value="AP2"/>
    <property type="match status" value="1"/>
</dbReference>
<keyword evidence="2" id="KW-0805">Transcription regulation</keyword>
<dbReference type="InterPro" id="IPR001471">
    <property type="entry name" value="AP2/ERF_dom"/>
</dbReference>
<dbReference type="Pfam" id="PF00847">
    <property type="entry name" value="AP2"/>
    <property type="match status" value="1"/>
</dbReference>
<protein>
    <submittedName>
        <fullName evidence="9">Ethylene-responsive transcription factor</fullName>
    </submittedName>
</protein>
<dbReference type="Proteomes" id="UP000030645">
    <property type="component" value="Unassembled WGS sequence"/>
</dbReference>
<comment type="subcellular location">
    <subcellularLocation>
        <location evidence="1">Nucleus</location>
    </subcellularLocation>
</comment>
<name>W9S6G1_9ROSA</name>
<evidence type="ECO:0000256" key="2">
    <source>
        <dbReference type="ARBA" id="ARBA00023015"/>
    </source>
</evidence>
<dbReference type="SUPFAM" id="SSF54171">
    <property type="entry name" value="DNA-binding domain"/>
    <property type="match status" value="1"/>
</dbReference>
<dbReference type="Gene3D" id="3.30.730.10">
    <property type="entry name" value="AP2/ERF domain"/>
    <property type="match status" value="1"/>
</dbReference>
<dbReference type="InterPro" id="IPR016177">
    <property type="entry name" value="DNA-bd_dom_sf"/>
</dbReference>
<evidence type="ECO:0000313" key="9">
    <source>
        <dbReference type="EMBL" id="EXC28320.1"/>
    </source>
</evidence>
<dbReference type="SMART" id="SM00380">
    <property type="entry name" value="AP2"/>
    <property type="match status" value="1"/>
</dbReference>
<dbReference type="GO" id="GO:0009877">
    <property type="term" value="P:nodulation"/>
    <property type="evidence" value="ECO:0007669"/>
    <property type="project" value="UniProtKB-ARBA"/>
</dbReference>
<organism evidence="9 10">
    <name type="scientific">Morus notabilis</name>
    <dbReference type="NCBI Taxonomy" id="981085"/>
    <lineage>
        <taxon>Eukaryota</taxon>
        <taxon>Viridiplantae</taxon>
        <taxon>Streptophyta</taxon>
        <taxon>Embryophyta</taxon>
        <taxon>Tracheophyta</taxon>
        <taxon>Spermatophyta</taxon>
        <taxon>Magnoliopsida</taxon>
        <taxon>eudicotyledons</taxon>
        <taxon>Gunneridae</taxon>
        <taxon>Pentapetalae</taxon>
        <taxon>rosids</taxon>
        <taxon>fabids</taxon>
        <taxon>Rosales</taxon>
        <taxon>Moraceae</taxon>
        <taxon>Moreae</taxon>
        <taxon>Morus</taxon>
    </lineage>
</organism>
<dbReference type="GO" id="GO:0005634">
    <property type="term" value="C:nucleus"/>
    <property type="evidence" value="ECO:0007669"/>
    <property type="project" value="UniProtKB-SubCell"/>
</dbReference>
<evidence type="ECO:0000259" key="8">
    <source>
        <dbReference type="PROSITE" id="PS51032"/>
    </source>
</evidence>
<dbReference type="PRINTS" id="PR00367">
    <property type="entry name" value="ETHRSPELEMNT"/>
</dbReference>
<accession>W9S6G1</accession>
<dbReference type="GO" id="GO:0003677">
    <property type="term" value="F:DNA binding"/>
    <property type="evidence" value="ECO:0007669"/>
    <property type="project" value="UniProtKB-KW"/>
</dbReference>
<feature type="compositionally biased region" description="Polar residues" evidence="7">
    <location>
        <begin position="200"/>
        <end position="224"/>
    </location>
</feature>
<dbReference type="AlphaFoldDB" id="W9S6G1"/>
<dbReference type="InterPro" id="IPR036955">
    <property type="entry name" value="AP2/ERF_dom_sf"/>
</dbReference>
<comment type="similarity">
    <text evidence="6">Belongs to the AP2/ERF transcription factor family. ERF subfamily.</text>
</comment>
<keyword evidence="5" id="KW-0539">Nucleus</keyword>
<dbReference type="PANTHER" id="PTHR31194:SF189">
    <property type="entry name" value="AP2_ERF DOMAIN-CONTAINING PROTEIN"/>
    <property type="match status" value="1"/>
</dbReference>
<evidence type="ECO:0000313" key="10">
    <source>
        <dbReference type="Proteomes" id="UP000030645"/>
    </source>
</evidence>